<sequence length="130" mass="14377">MERRAFPRIPVQMHAQIEMTVEGFFGQNDSSPREQSTISCMVTSIDVSLGGFSVKVLHSPLDTGKSFSPALAYLLVGKDITAFFKDEQVTVEGKVVRVDPETMLMAVVITRVSDINRWREICSQAIAGII</sequence>
<feature type="domain" description="PilZ" evidence="1">
    <location>
        <begin position="2"/>
        <end position="114"/>
    </location>
</feature>
<dbReference type="Gene3D" id="2.40.10.220">
    <property type="entry name" value="predicted glycosyltransferase like domains"/>
    <property type="match status" value="1"/>
</dbReference>
<proteinExistence type="predicted"/>
<name>A0A485MAH0_9ZZZZ</name>
<reference evidence="2" key="1">
    <citation type="submission" date="2019-03" db="EMBL/GenBank/DDBJ databases">
        <authorList>
            <person name="Hao L."/>
        </authorList>
    </citation>
    <scope>NUCLEOTIDE SEQUENCE</scope>
</reference>
<dbReference type="AlphaFoldDB" id="A0A485MAH0"/>
<gene>
    <name evidence="2" type="ORF">SCFA_670003</name>
</gene>
<organism evidence="2">
    <name type="scientific">anaerobic digester metagenome</name>
    <dbReference type="NCBI Taxonomy" id="1263854"/>
    <lineage>
        <taxon>unclassified sequences</taxon>
        <taxon>metagenomes</taxon>
        <taxon>ecological metagenomes</taxon>
    </lineage>
</organism>
<evidence type="ECO:0000259" key="1">
    <source>
        <dbReference type="Pfam" id="PF07238"/>
    </source>
</evidence>
<dbReference type="Pfam" id="PF07238">
    <property type="entry name" value="PilZ"/>
    <property type="match status" value="1"/>
</dbReference>
<evidence type="ECO:0000313" key="2">
    <source>
        <dbReference type="EMBL" id="VFU17555.1"/>
    </source>
</evidence>
<accession>A0A485MAH0</accession>
<dbReference type="EMBL" id="CAADRM010000133">
    <property type="protein sequence ID" value="VFU17555.1"/>
    <property type="molecule type" value="Genomic_DNA"/>
</dbReference>
<protein>
    <submittedName>
        <fullName evidence="2">PilZ domain protein</fullName>
    </submittedName>
</protein>
<dbReference type="GO" id="GO:0035438">
    <property type="term" value="F:cyclic-di-GMP binding"/>
    <property type="evidence" value="ECO:0007669"/>
    <property type="project" value="InterPro"/>
</dbReference>
<dbReference type="InterPro" id="IPR009875">
    <property type="entry name" value="PilZ_domain"/>
</dbReference>